<proteinExistence type="predicted"/>
<comment type="caution">
    <text evidence="1">The sequence shown here is derived from an EMBL/GenBank/DDBJ whole genome shotgun (WGS) entry which is preliminary data.</text>
</comment>
<dbReference type="PANTHER" id="PTHR33221">
    <property type="entry name" value="WINGED HELIX-TURN-HELIX TRANSCRIPTIONAL REGULATOR, RRF2 FAMILY"/>
    <property type="match status" value="1"/>
</dbReference>
<evidence type="ECO:0000313" key="1">
    <source>
        <dbReference type="EMBL" id="KKL54908.1"/>
    </source>
</evidence>
<dbReference type="InterPro" id="IPR036390">
    <property type="entry name" value="WH_DNA-bd_sf"/>
</dbReference>
<dbReference type="GO" id="GO:0003700">
    <property type="term" value="F:DNA-binding transcription factor activity"/>
    <property type="evidence" value="ECO:0007669"/>
    <property type="project" value="TreeGrafter"/>
</dbReference>
<dbReference type="InterPro" id="IPR036388">
    <property type="entry name" value="WH-like_DNA-bd_sf"/>
</dbReference>
<accession>A0A0F9CZT0</accession>
<evidence type="ECO:0008006" key="2">
    <source>
        <dbReference type="Google" id="ProtNLM"/>
    </source>
</evidence>
<organism evidence="1">
    <name type="scientific">marine sediment metagenome</name>
    <dbReference type="NCBI Taxonomy" id="412755"/>
    <lineage>
        <taxon>unclassified sequences</taxon>
        <taxon>metagenomes</taxon>
        <taxon>ecological metagenomes</taxon>
    </lineage>
</organism>
<dbReference type="PROSITE" id="PS51197">
    <property type="entry name" value="HTH_RRF2_2"/>
    <property type="match status" value="1"/>
</dbReference>
<dbReference type="Gene3D" id="1.10.10.10">
    <property type="entry name" value="Winged helix-like DNA-binding domain superfamily/Winged helix DNA-binding domain"/>
    <property type="match status" value="1"/>
</dbReference>
<sequence>MLVIKSAKQMKFSNSIEYAIHGLIFLAGVPAGKATQITIVAKAIVVPEAYLRKVFQQMARGGLLGSLRGARGGFYLGREPENISLKDVVEVIEGSLPLYDCLKDRRSCSITWDCPVKEAFEQARQKMAEVLDATSIKGLRDNLQDHRQEAVWLKVIA</sequence>
<name>A0A0F9CZT0_9ZZZZ</name>
<dbReference type="GO" id="GO:0005829">
    <property type="term" value="C:cytosol"/>
    <property type="evidence" value="ECO:0007669"/>
    <property type="project" value="TreeGrafter"/>
</dbReference>
<dbReference type="AlphaFoldDB" id="A0A0F9CZT0"/>
<protein>
    <recommendedName>
        <fullName evidence="2">Rrf2 family transcriptional regulator</fullName>
    </recommendedName>
</protein>
<dbReference type="NCBIfam" id="TIGR00738">
    <property type="entry name" value="rrf2_super"/>
    <property type="match status" value="1"/>
</dbReference>
<gene>
    <name evidence="1" type="ORF">LCGC14_2260710</name>
</gene>
<dbReference type="Pfam" id="PF02082">
    <property type="entry name" value="Rrf2"/>
    <property type="match status" value="1"/>
</dbReference>
<dbReference type="EMBL" id="LAZR01031032">
    <property type="protein sequence ID" value="KKL54908.1"/>
    <property type="molecule type" value="Genomic_DNA"/>
</dbReference>
<dbReference type="InterPro" id="IPR000944">
    <property type="entry name" value="Tscrpt_reg_Rrf2"/>
</dbReference>
<reference evidence="1" key="1">
    <citation type="journal article" date="2015" name="Nature">
        <title>Complex archaea that bridge the gap between prokaryotes and eukaryotes.</title>
        <authorList>
            <person name="Spang A."/>
            <person name="Saw J.H."/>
            <person name="Jorgensen S.L."/>
            <person name="Zaremba-Niedzwiedzka K."/>
            <person name="Martijn J."/>
            <person name="Lind A.E."/>
            <person name="van Eijk R."/>
            <person name="Schleper C."/>
            <person name="Guy L."/>
            <person name="Ettema T.J."/>
        </authorList>
    </citation>
    <scope>NUCLEOTIDE SEQUENCE</scope>
</reference>
<dbReference type="SUPFAM" id="SSF46785">
    <property type="entry name" value="Winged helix' DNA-binding domain"/>
    <property type="match status" value="1"/>
</dbReference>
<dbReference type="PANTHER" id="PTHR33221:SF15">
    <property type="entry name" value="HTH-TYPE TRANSCRIPTIONAL REGULATOR YWGB-RELATED"/>
    <property type="match status" value="1"/>
</dbReference>